<accession>A0A821M7G5</accession>
<dbReference type="PANTHER" id="PTHR47018">
    <property type="entry name" value="CXC DOMAIN-CONTAINING PROTEIN-RELATED"/>
    <property type="match status" value="1"/>
</dbReference>
<keyword evidence="2" id="KW-1185">Reference proteome</keyword>
<organism evidence="1 2">
    <name type="scientific">Pieris macdunnoughi</name>
    <dbReference type="NCBI Taxonomy" id="345717"/>
    <lineage>
        <taxon>Eukaryota</taxon>
        <taxon>Metazoa</taxon>
        <taxon>Ecdysozoa</taxon>
        <taxon>Arthropoda</taxon>
        <taxon>Hexapoda</taxon>
        <taxon>Insecta</taxon>
        <taxon>Pterygota</taxon>
        <taxon>Neoptera</taxon>
        <taxon>Endopterygota</taxon>
        <taxon>Lepidoptera</taxon>
        <taxon>Glossata</taxon>
        <taxon>Ditrysia</taxon>
        <taxon>Papilionoidea</taxon>
        <taxon>Pieridae</taxon>
        <taxon>Pierinae</taxon>
        <taxon>Pieris</taxon>
    </lineage>
</organism>
<dbReference type="OrthoDB" id="6753017at2759"/>
<evidence type="ECO:0000313" key="2">
    <source>
        <dbReference type="Proteomes" id="UP000663880"/>
    </source>
</evidence>
<sequence>MIAASDANSDLSKTVVKLGGFHMLMSFLGCIGYIMDGSGLKEALSTIYATNSVDKMLYGHAYARSIRGHTLLRLALSMKIFEEMKIEGCILDELIEQITSRDVSYEDVEGCKSSSNSLIDQFQDKLNELKARGPTAQLWAQYFEMVSIALDFIRAERLGLFKEHLDAVRKMLPYFHAGGHFLYAKSAHLYLQDMIKLEETMDEQSFQNFKNGFFTVKRTEKFNSGTWTDMVIEQSLMKSMKTEGGVSRGRSTQESVLCKWLYAMYATNTICEEIERFCNISLDSVDQHVDARYSRIKRDNTDVNKLVD</sequence>
<protein>
    <submittedName>
        <fullName evidence="1">Uncharacterized protein</fullName>
    </submittedName>
</protein>
<dbReference type="EMBL" id="CAJOBZ010000002">
    <property type="protein sequence ID" value="CAF4763378.1"/>
    <property type="molecule type" value="Genomic_DNA"/>
</dbReference>
<gene>
    <name evidence="1" type="ORF">PMACD_LOCUS1428</name>
</gene>
<dbReference type="PANTHER" id="PTHR47018:SF1">
    <property type="entry name" value="TESMIN_TSO1-LIKE CXC DOMAIN-CONTAINING PROTEIN"/>
    <property type="match status" value="1"/>
</dbReference>
<proteinExistence type="predicted"/>
<name>A0A821M7G5_9NEOP</name>
<dbReference type="Proteomes" id="UP000663880">
    <property type="component" value="Unassembled WGS sequence"/>
</dbReference>
<evidence type="ECO:0000313" key="1">
    <source>
        <dbReference type="EMBL" id="CAF4763378.1"/>
    </source>
</evidence>
<comment type="caution">
    <text evidence="1">The sequence shown here is derived from an EMBL/GenBank/DDBJ whole genome shotgun (WGS) entry which is preliminary data.</text>
</comment>
<reference evidence="1" key="1">
    <citation type="submission" date="2021-02" db="EMBL/GenBank/DDBJ databases">
        <authorList>
            <person name="Steward A R."/>
        </authorList>
    </citation>
    <scope>NUCLEOTIDE SEQUENCE</scope>
</reference>
<dbReference type="AlphaFoldDB" id="A0A821M7G5"/>